<feature type="region of interest" description="Disordered" evidence="2">
    <location>
        <begin position="292"/>
        <end position="413"/>
    </location>
</feature>
<feature type="compositionally biased region" description="Basic and acidic residues" evidence="2">
    <location>
        <begin position="468"/>
        <end position="499"/>
    </location>
</feature>
<sequence length="664" mass="75440">MLQEQYDQLQHLLRDSENMSKDELSHQHVKQTESMIACHYNGIESPKTQHNYYAGFKEMNNGAPARGIIISRSLPESLRPKSPRSSSSSSASNSTPREMVEMKHSSSRSPFQNKRSTKKVSFEPPLIINSRDVKPNIAISRKKISAQNITIPSAHVPLANSDLASKENPASQDLDNSQNTLNQVEHRKNTGHQTKSESDNTVNGDSVKILSIRKATEKQECTRIANTELEKTNRHKEFENGDNGFLPRTERQKLYGIIELNNGTKKSDSNLKRTSNPDIRRWLKEKELAVKQMKKQNRLTEEKEKAAAELEEQRKAERKVESDKQLKRWKASKRKQARLLRRQNLAKRKITTQHMTGSANNLENPKSAQEKDQPTCKKMPSASRPKSAPPSRSFKTKQMPLQEVIRNSPGLQDKIQQLEKHKRLKHRQSYDEWLKAKEAEKKETLKLIQEKRQKLEKEISEETAKIISEAARRRLDNLRYKGSDAKQTEKKQAKEDSAPKEGTNQQPQSGRENTQPSTSSTKKSKQAATAATRPTPMSAKQHPRFRSSKQNIEDKLTSSESSNPFSDPFKKAETTRSRSRLEDNGINGPEFSSFIWNLVNEQEKNEGGSNSQRETKPKEAPTGAPQDSKRINPEPSQSPTDRDQDVSQAVIEGGKTIFSMTSIE</sequence>
<protein>
    <submittedName>
        <fullName evidence="3">Uncharacterized protein</fullName>
    </submittedName>
</protein>
<evidence type="ECO:0000256" key="2">
    <source>
        <dbReference type="SAM" id="MobiDB-lite"/>
    </source>
</evidence>
<feature type="region of interest" description="Disordered" evidence="2">
    <location>
        <begin position="468"/>
        <end position="664"/>
    </location>
</feature>
<feature type="compositionally biased region" description="Basic and acidic residues" evidence="2">
    <location>
        <begin position="568"/>
        <end position="583"/>
    </location>
</feature>
<gene>
    <name evidence="3" type="ORF">EB796_022148</name>
</gene>
<reference evidence="3" key="1">
    <citation type="submission" date="2020-06" db="EMBL/GenBank/DDBJ databases">
        <title>Draft genome of Bugula neritina, a colonial animal packing powerful symbionts and potential medicines.</title>
        <authorList>
            <person name="Rayko M."/>
        </authorList>
    </citation>
    <scope>NUCLEOTIDE SEQUENCE [LARGE SCALE GENOMIC DNA]</scope>
    <source>
        <strain evidence="3">Kwan_BN1</strain>
    </source>
</reference>
<dbReference type="AlphaFoldDB" id="A0A7J7J1I8"/>
<feature type="coiled-coil region" evidence="1">
    <location>
        <begin position="434"/>
        <end position="465"/>
    </location>
</feature>
<feature type="compositionally biased region" description="Basic and acidic residues" evidence="2">
    <location>
        <begin position="298"/>
        <end position="326"/>
    </location>
</feature>
<keyword evidence="1" id="KW-0175">Coiled coil</keyword>
<keyword evidence="4" id="KW-1185">Reference proteome</keyword>
<feature type="compositionally biased region" description="Low complexity" evidence="2">
    <location>
        <begin position="517"/>
        <end position="532"/>
    </location>
</feature>
<evidence type="ECO:0000313" key="4">
    <source>
        <dbReference type="Proteomes" id="UP000593567"/>
    </source>
</evidence>
<evidence type="ECO:0000256" key="1">
    <source>
        <dbReference type="SAM" id="Coils"/>
    </source>
</evidence>
<evidence type="ECO:0000313" key="3">
    <source>
        <dbReference type="EMBL" id="KAF6019544.1"/>
    </source>
</evidence>
<feature type="compositionally biased region" description="Polar residues" evidence="2">
    <location>
        <begin position="502"/>
        <end position="516"/>
    </location>
</feature>
<feature type="compositionally biased region" description="Basic residues" evidence="2">
    <location>
        <begin position="327"/>
        <end position="351"/>
    </location>
</feature>
<dbReference type="Proteomes" id="UP000593567">
    <property type="component" value="Unassembled WGS sequence"/>
</dbReference>
<accession>A0A7J7J1I8</accession>
<feature type="compositionally biased region" description="Low complexity" evidence="2">
    <location>
        <begin position="83"/>
        <end position="97"/>
    </location>
</feature>
<name>A0A7J7J1I8_BUGNE</name>
<feature type="region of interest" description="Disordered" evidence="2">
    <location>
        <begin position="74"/>
        <end position="123"/>
    </location>
</feature>
<comment type="caution">
    <text evidence="3">The sequence shown here is derived from an EMBL/GenBank/DDBJ whole genome shotgun (WGS) entry which is preliminary data.</text>
</comment>
<feature type="compositionally biased region" description="Low complexity" evidence="2">
    <location>
        <begin position="377"/>
        <end position="393"/>
    </location>
</feature>
<organism evidence="3 4">
    <name type="scientific">Bugula neritina</name>
    <name type="common">Brown bryozoan</name>
    <name type="synonym">Sertularia neritina</name>
    <dbReference type="NCBI Taxonomy" id="10212"/>
    <lineage>
        <taxon>Eukaryota</taxon>
        <taxon>Metazoa</taxon>
        <taxon>Spiralia</taxon>
        <taxon>Lophotrochozoa</taxon>
        <taxon>Bryozoa</taxon>
        <taxon>Gymnolaemata</taxon>
        <taxon>Cheilostomatida</taxon>
        <taxon>Flustrina</taxon>
        <taxon>Buguloidea</taxon>
        <taxon>Bugulidae</taxon>
        <taxon>Bugula</taxon>
    </lineage>
</organism>
<dbReference type="EMBL" id="VXIV02003222">
    <property type="protein sequence ID" value="KAF6019544.1"/>
    <property type="molecule type" value="Genomic_DNA"/>
</dbReference>
<proteinExistence type="predicted"/>
<feature type="compositionally biased region" description="Polar residues" evidence="2">
    <location>
        <begin position="352"/>
        <end position="367"/>
    </location>
</feature>